<reference evidence="10" key="1">
    <citation type="submission" date="2023-03" db="EMBL/GenBank/DDBJ databases">
        <authorList>
            <person name="Steffen K."/>
            <person name="Cardenas P."/>
        </authorList>
    </citation>
    <scope>NUCLEOTIDE SEQUENCE</scope>
</reference>
<dbReference type="SMART" id="SM00060">
    <property type="entry name" value="FN3"/>
    <property type="match status" value="1"/>
</dbReference>
<organism evidence="10 11">
    <name type="scientific">Geodia barretti</name>
    <name type="common">Barrett's horny sponge</name>
    <dbReference type="NCBI Taxonomy" id="519541"/>
    <lineage>
        <taxon>Eukaryota</taxon>
        <taxon>Metazoa</taxon>
        <taxon>Porifera</taxon>
        <taxon>Demospongiae</taxon>
        <taxon>Heteroscleromorpha</taxon>
        <taxon>Tetractinellida</taxon>
        <taxon>Astrophorina</taxon>
        <taxon>Geodiidae</taxon>
        <taxon>Geodia</taxon>
    </lineage>
</organism>
<dbReference type="CDD" id="cd00063">
    <property type="entry name" value="FN3"/>
    <property type="match status" value="1"/>
</dbReference>
<dbReference type="Pfam" id="PF00643">
    <property type="entry name" value="zf-B_box"/>
    <property type="match status" value="1"/>
</dbReference>
<dbReference type="CDD" id="cd19757">
    <property type="entry name" value="Bbox1"/>
    <property type="match status" value="1"/>
</dbReference>
<evidence type="ECO:0000313" key="11">
    <source>
        <dbReference type="Proteomes" id="UP001174909"/>
    </source>
</evidence>
<dbReference type="Gene3D" id="3.30.40.10">
    <property type="entry name" value="Zinc/RING finger domain, C3HC4 (zinc finger)"/>
    <property type="match status" value="1"/>
</dbReference>
<dbReference type="EMBL" id="CASHTH010002256">
    <property type="protein sequence ID" value="CAI8027046.1"/>
    <property type="molecule type" value="Genomic_DNA"/>
</dbReference>
<feature type="domain" description="Fibronectin type-III" evidence="9">
    <location>
        <begin position="725"/>
        <end position="815"/>
    </location>
</feature>
<feature type="compositionally biased region" description="Polar residues" evidence="6">
    <location>
        <begin position="692"/>
        <end position="722"/>
    </location>
</feature>
<feature type="compositionally biased region" description="Low complexity" evidence="6">
    <location>
        <begin position="75"/>
        <end position="87"/>
    </location>
</feature>
<evidence type="ECO:0000256" key="6">
    <source>
        <dbReference type="SAM" id="MobiDB-lite"/>
    </source>
</evidence>
<evidence type="ECO:0000313" key="10">
    <source>
        <dbReference type="EMBL" id="CAI8027046.1"/>
    </source>
</evidence>
<evidence type="ECO:0000256" key="1">
    <source>
        <dbReference type="ARBA" id="ARBA00022723"/>
    </source>
</evidence>
<dbReference type="InterPro" id="IPR017907">
    <property type="entry name" value="Znf_RING_CS"/>
</dbReference>
<keyword evidence="11" id="KW-1185">Reference proteome</keyword>
<dbReference type="Pfam" id="PF13445">
    <property type="entry name" value="zf-RING_UBOX"/>
    <property type="match status" value="1"/>
</dbReference>
<feature type="compositionally biased region" description="Polar residues" evidence="6">
    <location>
        <begin position="40"/>
        <end position="53"/>
    </location>
</feature>
<evidence type="ECO:0000259" key="7">
    <source>
        <dbReference type="PROSITE" id="PS50089"/>
    </source>
</evidence>
<evidence type="ECO:0000256" key="2">
    <source>
        <dbReference type="ARBA" id="ARBA00022771"/>
    </source>
</evidence>
<keyword evidence="5" id="KW-0175">Coiled coil</keyword>
<dbReference type="Gene3D" id="2.60.40.10">
    <property type="entry name" value="Immunoglobulins"/>
    <property type="match status" value="1"/>
</dbReference>
<sequence length="817" mass="89165">MGAVVAKSKVIPVAQISVQPAQGSSEDGGANCHSPAEIRATSSLESSIRTTLHSGGERHSSSDATPQAESRMSRRNSSGRARGSCRGYRLMSGNRSTRAGLPLQRDFDLNSSGYSRRVPPLRLDGDPECSTVVLLATEANVGVEHAATCCQLCGNGFSTIRVPLLLLCGHSFCEQCIHRATEKYPSALKCGVCSIVTPLGQQNPDTLPKNESILDLVTSRDFTSIVTEKNVDKCAECIHHQASVYCSECSASYCSNCSKKAHEGSRVRSKHKPVPVNLKPRPQPTCRKHPGQSCVLYCETERQPMCVLCKFYNQHRFHKFDLLSKVATKYTATVTERLSKLDRMEKDLSTTAASLAVAVEEVNNNARKVQERLERHCSDLQKAYCAAIERRETVLLTLLDRQVEIKQDMIEEARTEVAAARARILAAKEEAGQLLKLNPVTALLSRQHMDANFDRALKRTTLVMKPPTQPEVPLSLLPDITPTINETLGQHGAILQLPSKPSFQNVTVTTNTISLKWECHQENSSDISMDRTLTFSLHCHADVPFRLKSKISFKKQIVKSGMQITPESGFEDFSGSSVEPSTTFPSVPQSLLGSRNISLIAIQPTDTGVILQDYHPSVPAVKNTPHDQPPKPKLQAPIGTKLPEIIKPAPGIQAIPHLLASQIPSSSSAAKLNLPPLKQTHEALAETETDQLSDSTTVSGTLADSEDPCNSPTPYTNKTTSKVGAKKAIAVDTYSTDSSSSMSETTSSSTRDPTFTNVGRFCRGFAFDEIYCGKENKFLYSGLLPGATYYFRVHCHNAAGWGPWSDTVKCTTVVVNK</sequence>
<dbReference type="InterPro" id="IPR013783">
    <property type="entry name" value="Ig-like_fold"/>
</dbReference>
<dbReference type="AlphaFoldDB" id="A0AA35SE98"/>
<dbReference type="SMART" id="SM00336">
    <property type="entry name" value="BBOX"/>
    <property type="match status" value="2"/>
</dbReference>
<evidence type="ECO:0000256" key="4">
    <source>
        <dbReference type="PROSITE-ProRule" id="PRU00024"/>
    </source>
</evidence>
<gene>
    <name evidence="10" type="ORF">GBAR_LOCUS15486</name>
</gene>
<dbReference type="InterPro" id="IPR047153">
    <property type="entry name" value="TRIM45/56/19-like"/>
</dbReference>
<dbReference type="InterPro" id="IPR036116">
    <property type="entry name" value="FN3_sf"/>
</dbReference>
<dbReference type="GO" id="GO:0008270">
    <property type="term" value="F:zinc ion binding"/>
    <property type="evidence" value="ECO:0007669"/>
    <property type="project" value="UniProtKB-KW"/>
</dbReference>
<dbReference type="PROSITE" id="PS50853">
    <property type="entry name" value="FN3"/>
    <property type="match status" value="1"/>
</dbReference>
<dbReference type="PROSITE" id="PS50119">
    <property type="entry name" value="ZF_BBOX"/>
    <property type="match status" value="2"/>
</dbReference>
<evidence type="ECO:0000259" key="9">
    <source>
        <dbReference type="PROSITE" id="PS50853"/>
    </source>
</evidence>
<keyword evidence="3" id="KW-0862">Zinc</keyword>
<dbReference type="PANTHER" id="PTHR25462:SF306">
    <property type="entry name" value="TRIPARTITE MOTIF CONTAINING 9"/>
    <property type="match status" value="1"/>
</dbReference>
<dbReference type="InterPro" id="IPR013083">
    <property type="entry name" value="Znf_RING/FYVE/PHD"/>
</dbReference>
<dbReference type="SUPFAM" id="SSF57845">
    <property type="entry name" value="B-box zinc-binding domain"/>
    <property type="match status" value="1"/>
</dbReference>
<feature type="region of interest" description="Disordered" evidence="6">
    <location>
        <begin position="39"/>
        <end position="87"/>
    </location>
</feature>
<evidence type="ECO:0000259" key="8">
    <source>
        <dbReference type="PROSITE" id="PS50119"/>
    </source>
</evidence>
<dbReference type="SUPFAM" id="SSF49265">
    <property type="entry name" value="Fibronectin type III"/>
    <property type="match status" value="1"/>
</dbReference>
<proteinExistence type="predicted"/>
<dbReference type="PANTHER" id="PTHR25462">
    <property type="entry name" value="BONUS, ISOFORM C-RELATED"/>
    <property type="match status" value="1"/>
</dbReference>
<protein>
    <submittedName>
        <fullName evidence="10">E3 ubiquitin-protein ligase TRIM23</fullName>
    </submittedName>
</protein>
<dbReference type="PROSITE" id="PS50089">
    <property type="entry name" value="ZF_RING_2"/>
    <property type="match status" value="1"/>
</dbReference>
<dbReference type="GO" id="GO:0061630">
    <property type="term" value="F:ubiquitin protein ligase activity"/>
    <property type="evidence" value="ECO:0007669"/>
    <property type="project" value="TreeGrafter"/>
</dbReference>
<dbReference type="Gene3D" id="3.30.160.60">
    <property type="entry name" value="Classic Zinc Finger"/>
    <property type="match status" value="1"/>
</dbReference>
<keyword evidence="2 4" id="KW-0863">Zinc-finger</keyword>
<dbReference type="SUPFAM" id="SSF57850">
    <property type="entry name" value="RING/U-box"/>
    <property type="match status" value="1"/>
</dbReference>
<comment type="caution">
    <text evidence="10">The sequence shown here is derived from an EMBL/GenBank/DDBJ whole genome shotgun (WGS) entry which is preliminary data.</text>
</comment>
<name>A0AA35SE98_GEOBA</name>
<dbReference type="SMART" id="SM00184">
    <property type="entry name" value="RING"/>
    <property type="match status" value="1"/>
</dbReference>
<evidence type="ECO:0000256" key="3">
    <source>
        <dbReference type="ARBA" id="ARBA00022833"/>
    </source>
</evidence>
<feature type="region of interest" description="Disordered" evidence="6">
    <location>
        <begin position="686"/>
        <end position="722"/>
    </location>
</feature>
<feature type="domain" description="B box-type" evidence="8">
    <location>
        <begin position="229"/>
        <end position="276"/>
    </location>
</feature>
<dbReference type="Proteomes" id="UP001174909">
    <property type="component" value="Unassembled WGS sequence"/>
</dbReference>
<dbReference type="InterPro" id="IPR027370">
    <property type="entry name" value="Znf-RING_euk"/>
</dbReference>
<feature type="domain" description="B box-type" evidence="8">
    <location>
        <begin position="281"/>
        <end position="323"/>
    </location>
</feature>
<feature type="domain" description="RING-type" evidence="7">
    <location>
        <begin position="150"/>
        <end position="194"/>
    </location>
</feature>
<dbReference type="InterPro" id="IPR000315">
    <property type="entry name" value="Znf_B-box"/>
</dbReference>
<keyword evidence="1" id="KW-0479">Metal-binding</keyword>
<dbReference type="InterPro" id="IPR003961">
    <property type="entry name" value="FN3_dom"/>
</dbReference>
<dbReference type="InterPro" id="IPR001841">
    <property type="entry name" value="Znf_RING"/>
</dbReference>
<accession>A0AA35SE98</accession>
<evidence type="ECO:0000256" key="5">
    <source>
        <dbReference type="SAM" id="Coils"/>
    </source>
</evidence>
<feature type="coiled-coil region" evidence="5">
    <location>
        <begin position="352"/>
        <end position="430"/>
    </location>
</feature>
<dbReference type="PROSITE" id="PS00518">
    <property type="entry name" value="ZF_RING_1"/>
    <property type="match status" value="1"/>
</dbReference>
<dbReference type="CDD" id="cd19756">
    <property type="entry name" value="Bbox2"/>
    <property type="match status" value="1"/>
</dbReference>